<dbReference type="STRING" id="474950.SAMN05421771_2566"/>
<organism evidence="2 3">
    <name type="scientific">Granulicella pectinivorans</name>
    <dbReference type="NCBI Taxonomy" id="474950"/>
    <lineage>
        <taxon>Bacteria</taxon>
        <taxon>Pseudomonadati</taxon>
        <taxon>Acidobacteriota</taxon>
        <taxon>Terriglobia</taxon>
        <taxon>Terriglobales</taxon>
        <taxon>Acidobacteriaceae</taxon>
        <taxon>Granulicella</taxon>
    </lineage>
</organism>
<dbReference type="EMBL" id="FOZL01000001">
    <property type="protein sequence ID" value="SFS14608.1"/>
    <property type="molecule type" value="Genomic_DNA"/>
</dbReference>
<dbReference type="InterPro" id="IPR011250">
    <property type="entry name" value="OMP/PagP_B-barrel"/>
</dbReference>
<dbReference type="Proteomes" id="UP000199024">
    <property type="component" value="Unassembled WGS sequence"/>
</dbReference>
<evidence type="ECO:0000313" key="2">
    <source>
        <dbReference type="EMBL" id="SFS14608.1"/>
    </source>
</evidence>
<dbReference type="SUPFAM" id="SSF56925">
    <property type="entry name" value="OMPA-like"/>
    <property type="match status" value="1"/>
</dbReference>
<evidence type="ECO:0000256" key="1">
    <source>
        <dbReference type="SAM" id="SignalP"/>
    </source>
</evidence>
<evidence type="ECO:0000313" key="3">
    <source>
        <dbReference type="Proteomes" id="UP000199024"/>
    </source>
</evidence>
<dbReference type="Gene3D" id="2.40.160.20">
    <property type="match status" value="1"/>
</dbReference>
<sequence>MNRLSQILRTFIPLVILAAATRGHAQVGIYGTLNASHVDNPSTAQSISFGGKTTDYWSTGFGVGIYYDAYHLGPISLGLDLRGSDAKQVKTGLGGVRLAIHPPILPLKPYVEGLVGGTNSTNIYNTANTNFVYQVVGGLDYTIIPHFDFRAIEIGYGKISSGITTASTPRSTLINVSSGIAIHF</sequence>
<feature type="chain" id="PRO_5011482342" evidence="1">
    <location>
        <begin position="26"/>
        <end position="184"/>
    </location>
</feature>
<name>A0A1I6MG72_9BACT</name>
<keyword evidence="3" id="KW-1185">Reference proteome</keyword>
<protein>
    <submittedName>
        <fullName evidence="2">Outer membrane protein beta-barrel domain-containing protein</fullName>
    </submittedName>
</protein>
<dbReference type="AlphaFoldDB" id="A0A1I6MG72"/>
<proteinExistence type="predicted"/>
<keyword evidence="1" id="KW-0732">Signal</keyword>
<feature type="signal peptide" evidence="1">
    <location>
        <begin position="1"/>
        <end position="25"/>
    </location>
</feature>
<gene>
    <name evidence="2" type="ORF">SAMN05421771_2566</name>
</gene>
<dbReference type="OrthoDB" id="121098at2"/>
<accession>A0A1I6MG72</accession>
<reference evidence="2 3" key="1">
    <citation type="submission" date="2016-10" db="EMBL/GenBank/DDBJ databases">
        <authorList>
            <person name="de Groot N.N."/>
        </authorList>
    </citation>
    <scope>NUCLEOTIDE SEQUENCE [LARGE SCALE GENOMIC DNA]</scope>
    <source>
        <strain evidence="2 3">DSM 21001</strain>
    </source>
</reference>